<keyword evidence="2" id="KW-0812">Transmembrane</keyword>
<evidence type="ECO:0000256" key="2">
    <source>
        <dbReference type="SAM" id="Phobius"/>
    </source>
</evidence>
<name>A0A2S7VHE5_PHOAN</name>
<feature type="region of interest" description="Disordered" evidence="1">
    <location>
        <begin position="191"/>
        <end position="211"/>
    </location>
</feature>
<dbReference type="AlphaFoldDB" id="A0A2S7VHE5"/>
<organism evidence="4 5">
    <name type="scientific">Photobacterium angustum</name>
    <dbReference type="NCBI Taxonomy" id="661"/>
    <lineage>
        <taxon>Bacteria</taxon>
        <taxon>Pseudomonadati</taxon>
        <taxon>Pseudomonadota</taxon>
        <taxon>Gammaproteobacteria</taxon>
        <taxon>Vibrionales</taxon>
        <taxon>Vibrionaceae</taxon>
        <taxon>Photobacterium</taxon>
    </lineage>
</organism>
<evidence type="ECO:0000313" key="4">
    <source>
        <dbReference type="EMBL" id="PQJ61594.1"/>
    </source>
</evidence>
<feature type="transmembrane region" description="Helical" evidence="2">
    <location>
        <begin position="7"/>
        <end position="25"/>
    </location>
</feature>
<evidence type="ECO:0000259" key="3">
    <source>
        <dbReference type="Pfam" id="PF20009"/>
    </source>
</evidence>
<feature type="region of interest" description="Disordered" evidence="1">
    <location>
        <begin position="339"/>
        <end position="359"/>
    </location>
</feature>
<feature type="region of interest" description="Disordered" evidence="1">
    <location>
        <begin position="965"/>
        <end position="1024"/>
    </location>
</feature>
<reference evidence="4 5" key="1">
    <citation type="submission" date="2016-12" db="EMBL/GenBank/DDBJ databases">
        <title>Diversity of luminous bacteria.</title>
        <authorList>
            <person name="Yoshizawa S."/>
            <person name="Kogure K."/>
        </authorList>
    </citation>
    <scope>NUCLEOTIDE SEQUENCE [LARGE SCALE GENOMIC DNA]</scope>
    <source>
        <strain evidence="4 5">LC1-200</strain>
    </source>
</reference>
<dbReference type="EMBL" id="MSCJ01000003">
    <property type="protein sequence ID" value="PQJ61594.1"/>
    <property type="molecule type" value="Genomic_DNA"/>
</dbReference>
<feature type="domain" description="GEVED" evidence="3">
    <location>
        <begin position="462"/>
        <end position="540"/>
    </location>
</feature>
<dbReference type="PROSITE" id="PS00018">
    <property type="entry name" value="EF_HAND_1"/>
    <property type="match status" value="2"/>
</dbReference>
<gene>
    <name evidence="4" type="ORF">BTO08_14930</name>
</gene>
<protein>
    <recommendedName>
        <fullName evidence="3">GEVED domain-containing protein</fullName>
    </recommendedName>
</protein>
<dbReference type="InterPro" id="IPR018247">
    <property type="entry name" value="EF_Hand_1_Ca_BS"/>
</dbReference>
<comment type="caution">
    <text evidence="4">The sequence shown here is derived from an EMBL/GenBank/DDBJ whole genome shotgun (WGS) entry which is preliminary data.</text>
</comment>
<evidence type="ECO:0000313" key="5">
    <source>
        <dbReference type="Proteomes" id="UP000238730"/>
    </source>
</evidence>
<keyword evidence="2" id="KW-1133">Transmembrane helix</keyword>
<proteinExistence type="predicted"/>
<evidence type="ECO:0000256" key="1">
    <source>
        <dbReference type="SAM" id="MobiDB-lite"/>
    </source>
</evidence>
<dbReference type="Pfam" id="PF20009">
    <property type="entry name" value="GEVED"/>
    <property type="match status" value="3"/>
</dbReference>
<dbReference type="InterPro" id="IPR045474">
    <property type="entry name" value="GEVED"/>
</dbReference>
<dbReference type="Proteomes" id="UP000238730">
    <property type="component" value="Unassembled WGS sequence"/>
</dbReference>
<feature type="compositionally biased region" description="Low complexity" evidence="1">
    <location>
        <begin position="194"/>
        <end position="205"/>
    </location>
</feature>
<feature type="domain" description="GEVED" evidence="3">
    <location>
        <begin position="839"/>
        <end position="933"/>
    </location>
</feature>
<feature type="domain" description="GEVED" evidence="3">
    <location>
        <begin position="242"/>
        <end position="328"/>
    </location>
</feature>
<sequence>MFEIIKLSLKFYIFIMIIITSHNIYANQYDFGDIHDDGTNATPSTLAANDGARHLYIEAGTETGVITNSTLVPAVNGITWTYQNMPNNSNANGANLNDMLVINNLLLAQGASYSGGNGFDRLVLGHEQSYYVIVSQGTAAWRVTWPNGRFLNLNNVEEILFGNVRTQVASPIYLGSVKPDTEAGTYQSLQANLDDTNNGTNSTGSNDEDAYQNTTHSIPLTTFSLTIPCNDHDGSQDLGATVYAWVDFDGDQQFEVDEYAQASCIDNNDNTNGSASLSWTGLSNVSNGDQFLRLRITSDSLPSDDVLTSWDERSLGAVDDGEIEDHILTIIDALEIEEDEDPSSPLDYGDAPDNEDLQNGYGASQYATLLANDGARHVIDNAICLGTANSVDCSNHISSELDGASGLLAATDTFDDGVVFNANDATASASGLNVIYTNHFQNGSDTLVNNQISVTASTNGHISFWLDLNQDGDWDDTVNGRSELITTEAVTAGVNTFNFLIPSSAVHGETYARIRYATDASEIASSVGVASDGEVEDYLVHIVAPPLSLGSCDAGQIVNGDFDIPTGTPSEGLTNEYFKEENVPGWSIGPDSSNSFTTYDWSSLGNLVQSRSGYGPGNATTPTGGNMAELNTFIPQMYYQDIMTTPGQELHWQFYWSPRRNLSGGNQQAELSIGGPTSLAQIQLTGLKASTDVGFIHYIGVYTVPAGQYITRIALTPLQWVNDGTGNLVDGVSVGCNLPYDFGDAPDGINGVPSYKTLIENNGPAQLVSTSLRLGQIDTDIELNGQPTANADGDDNSETNDEDVLDLYYPNNIINVGSDTGSHIIRFEPMTNTTGSSAYFYGWIDWNKNGIFEVDEAINRTNGGITGEALYTNNATRFDVGFILPNNLVNDYYFMRIRVSQDQIDLQGKSGTDEDPRSLGIVDAIGDIEDHRVYIGRFDLGDLRDTALGTSSTNTSVDYHTRIHDEGPAHLPSANLYIGTNPTDPDPHNRSTYNTTYTASHPTTDDTSGTPTATRDDEDSLPSTQVTVNETDNLVSFDLSVSNNTGADAYLYAWLDSDRNGQLDVGELTSIGSPADDGAIVIPDNGGSATNYSVTWGNITSWPLVNQHYGIRFRLSETKLALAGATNTDEDPRALGVQLTQGEIEDYSIRVVASGGTGGGSSQSDFDRDGVPDIIDIDDDNDGILDVDELGYDPNYIYRDYFDAANPNDPNQCPLVKHTGDGFYYSPSHVGGVGDSNPSVMHWSVLDKWQWEVTLVTK</sequence>
<feature type="compositionally biased region" description="Polar residues" evidence="1">
    <location>
        <begin position="990"/>
        <end position="1001"/>
    </location>
</feature>
<keyword evidence="2" id="KW-0472">Membrane</keyword>
<accession>A0A2S7VHE5</accession>